<evidence type="ECO:0000256" key="4">
    <source>
        <dbReference type="SAM" id="MobiDB-lite"/>
    </source>
</evidence>
<dbReference type="AlphaFoldDB" id="A0A166DLT2"/>
<reference evidence="6 7" key="1">
    <citation type="submission" date="2016-04" db="EMBL/GenBank/DDBJ databases">
        <title>Genome sequence of Methanobrevibacter filiformis DSM 11501.</title>
        <authorList>
            <person name="Poehlein A."/>
            <person name="Seedorf H."/>
            <person name="Daniel R."/>
        </authorList>
    </citation>
    <scope>NUCLEOTIDE SEQUENCE [LARGE SCALE GENOMIC DNA]</scope>
    <source>
        <strain evidence="6 7">DSM 11501</strain>
    </source>
</reference>
<dbReference type="EC" id="6.6.1.1" evidence="6"/>
<dbReference type="GO" id="GO:0016851">
    <property type="term" value="F:magnesium chelatase activity"/>
    <property type="evidence" value="ECO:0007669"/>
    <property type="project" value="UniProtKB-EC"/>
</dbReference>
<dbReference type="InterPro" id="IPR052989">
    <property type="entry name" value="Mg-chelatase_DI-like"/>
</dbReference>
<evidence type="ECO:0000256" key="1">
    <source>
        <dbReference type="ARBA" id="ARBA00005799"/>
    </source>
</evidence>
<dbReference type="InterPro" id="IPR036465">
    <property type="entry name" value="vWFA_dom_sf"/>
</dbReference>
<organism evidence="6 7">
    <name type="scientific">Methanobrevibacter filiformis</name>
    <dbReference type="NCBI Taxonomy" id="55758"/>
    <lineage>
        <taxon>Archaea</taxon>
        <taxon>Methanobacteriati</taxon>
        <taxon>Methanobacteriota</taxon>
        <taxon>Methanomada group</taxon>
        <taxon>Methanobacteria</taxon>
        <taxon>Methanobacteriales</taxon>
        <taxon>Methanobacteriaceae</taxon>
        <taxon>Methanobrevibacter</taxon>
    </lineage>
</organism>
<accession>A0A166DLT2</accession>
<dbReference type="Pfam" id="PF13519">
    <property type="entry name" value="VWA_2"/>
    <property type="match status" value="1"/>
</dbReference>
<evidence type="ECO:0000313" key="7">
    <source>
        <dbReference type="Proteomes" id="UP000077066"/>
    </source>
</evidence>
<keyword evidence="3" id="KW-0067">ATP-binding</keyword>
<dbReference type="PANTHER" id="PTHR35023">
    <property type="entry name" value="CHELATASE-RELATED"/>
    <property type="match status" value="1"/>
</dbReference>
<dbReference type="STRING" id="55758.MBFIL_05970"/>
<dbReference type="InterPro" id="IPR027417">
    <property type="entry name" value="P-loop_NTPase"/>
</dbReference>
<dbReference type="InterPro" id="IPR002035">
    <property type="entry name" value="VWF_A"/>
</dbReference>
<feature type="compositionally biased region" description="Low complexity" evidence="4">
    <location>
        <begin position="401"/>
        <end position="432"/>
    </location>
</feature>
<dbReference type="PATRIC" id="fig|55758.3.peg.672"/>
<keyword evidence="7" id="KW-1185">Reference proteome</keyword>
<name>A0A166DLT2_9EURY</name>
<evidence type="ECO:0000256" key="3">
    <source>
        <dbReference type="ARBA" id="ARBA00022840"/>
    </source>
</evidence>
<dbReference type="Gene3D" id="1.10.8.80">
    <property type="entry name" value="Magnesium chelatase subunit I, C-Terminal domain"/>
    <property type="match status" value="1"/>
</dbReference>
<evidence type="ECO:0000313" key="6">
    <source>
        <dbReference type="EMBL" id="KZX15733.1"/>
    </source>
</evidence>
<dbReference type="SUPFAM" id="SSF52540">
    <property type="entry name" value="P-loop containing nucleoside triphosphate hydrolases"/>
    <property type="match status" value="1"/>
</dbReference>
<dbReference type="PANTHER" id="PTHR35023:SF1">
    <property type="entry name" value="MG-PROTOPORPHYRIN IX CHELATASE"/>
    <property type="match status" value="1"/>
</dbReference>
<feature type="compositionally biased region" description="Low complexity" evidence="4">
    <location>
        <begin position="343"/>
        <end position="370"/>
    </location>
</feature>
<dbReference type="SUPFAM" id="SSF53300">
    <property type="entry name" value="vWA-like"/>
    <property type="match status" value="1"/>
</dbReference>
<evidence type="ECO:0000256" key="2">
    <source>
        <dbReference type="ARBA" id="ARBA00022741"/>
    </source>
</evidence>
<dbReference type="Gene3D" id="3.40.50.300">
    <property type="entry name" value="P-loop containing nucleotide triphosphate hydrolases"/>
    <property type="match status" value="1"/>
</dbReference>
<dbReference type="InterPro" id="IPR041628">
    <property type="entry name" value="ChlI/MoxR_AAA_lid"/>
</dbReference>
<evidence type="ECO:0000259" key="5">
    <source>
        <dbReference type="PROSITE" id="PS50234"/>
    </source>
</evidence>
<dbReference type="EMBL" id="LWMT01000087">
    <property type="protein sequence ID" value="KZX15733.1"/>
    <property type="molecule type" value="Genomic_DNA"/>
</dbReference>
<dbReference type="SMART" id="SM00382">
    <property type="entry name" value="AAA"/>
    <property type="match status" value="1"/>
</dbReference>
<dbReference type="Pfam" id="PF17863">
    <property type="entry name" value="AAA_lid_2"/>
    <property type="match status" value="1"/>
</dbReference>
<dbReference type="InterPro" id="IPR003593">
    <property type="entry name" value="AAA+_ATPase"/>
</dbReference>
<gene>
    <name evidence="6" type="primary">bchI</name>
    <name evidence="6" type="ORF">MBFIL_05970</name>
</gene>
<feature type="domain" description="VWFA" evidence="5">
    <location>
        <begin position="534"/>
        <end position="715"/>
    </location>
</feature>
<dbReference type="PROSITE" id="PS50234">
    <property type="entry name" value="VWFA"/>
    <property type="match status" value="1"/>
</dbReference>
<dbReference type="OrthoDB" id="78368at2157"/>
<dbReference type="CDD" id="cd00009">
    <property type="entry name" value="AAA"/>
    <property type="match status" value="1"/>
</dbReference>
<feature type="region of interest" description="Disordered" evidence="4">
    <location>
        <begin position="334"/>
        <end position="434"/>
    </location>
</feature>
<dbReference type="Pfam" id="PF01078">
    <property type="entry name" value="Mg_chelatase"/>
    <property type="match status" value="1"/>
</dbReference>
<dbReference type="SMART" id="SM00327">
    <property type="entry name" value="VWA"/>
    <property type="match status" value="1"/>
</dbReference>
<comment type="similarity">
    <text evidence="1">Belongs to the Mg-chelatase subunits D/I family.</text>
</comment>
<dbReference type="Gene3D" id="3.40.50.410">
    <property type="entry name" value="von Willebrand factor, type A domain"/>
    <property type="match status" value="1"/>
</dbReference>
<comment type="caution">
    <text evidence="6">The sequence shown here is derived from an EMBL/GenBank/DDBJ whole genome shotgun (WGS) entry which is preliminary data.</text>
</comment>
<keyword evidence="6" id="KW-0436">Ligase</keyword>
<proteinExistence type="inferred from homology"/>
<dbReference type="GO" id="GO:0005524">
    <property type="term" value="F:ATP binding"/>
    <property type="evidence" value="ECO:0007669"/>
    <property type="project" value="UniProtKB-KW"/>
</dbReference>
<keyword evidence="2" id="KW-0547">Nucleotide-binding</keyword>
<dbReference type="RefSeq" id="WP_211261695.1">
    <property type="nucleotide sequence ID" value="NZ_LWMT01000087.1"/>
</dbReference>
<sequence length="719" mass="80442">MKKAIFPFTAIVCQEDIKKALILNVINPSIGGVLIQGSRGTGKTTAVRSIANLLPEIEMVENSPFNCEYKDNCTICSLCQNQVNIIKTPIKIVELPLGATEDRVVGSLNIENALNKGVKSLEPGILASANRNILYIDEINLLDDNLVDILLDSAAMGTNIVEREGISVSHPSRFILVGTMNPEEGELRKQLSDRIGLKISSEDIIDIHDRILIVKRKEEFEKNPSIFINKYKTKEIAIKNKIANAKNLIHEITISDYLIEIIGGISLNLGVEGHRSDITILKTAKTIAAFNNHKDVNENDLEEAIKLVLGNVNQNCNTPENIKNQINKAKQELGQENKDTGENSNSNNMDIDNSNNKDNNNGDNSNNGDIDNNEYTNSGTENNENYDENEFNNELKDENSNNDSSQENNDLSNNLNRENNSNTNNSNNSNTNVDFAENKYERKLNSFLKRNDEVDINKLMKIKGREKKKAYGNRVNSITEKGKYVKSKNSKGNPTDIAIDATIRSAILHSKNGNIKVKKEDLKEKIRKHKSNGLIALVIDLSGSMVSEEKVNKIKSIINLIIKNVNKHKDKLVVIGFKGKDSEIIIPNTKRPLSFSHKLDEITVGGTTPTASGLYKGLEILKREMVNKEYVPILMLLSDGMPNVGLKNHPVRDVLDIGHEIKKNNIYTIIIDFDKKHKHGRNINMELAITTNGRYYDLEGISNQEIAINKILDYERENI</sequence>
<dbReference type="InterPro" id="IPR000523">
    <property type="entry name" value="Mg_chelatse_chII-like_cat_dom"/>
</dbReference>
<protein>
    <submittedName>
        <fullName evidence="6">Magnesium-chelatase 38 kDa subunit</fullName>
        <ecNumber evidence="6">6.6.1.1</ecNumber>
    </submittedName>
</protein>
<dbReference type="Proteomes" id="UP000077066">
    <property type="component" value="Unassembled WGS sequence"/>
</dbReference>